<evidence type="ECO:0000313" key="1">
    <source>
        <dbReference type="Proteomes" id="UP000046392"/>
    </source>
</evidence>
<dbReference type="WBParaSite" id="SPAL_0000906450.1">
    <property type="protein sequence ID" value="SPAL_0000906450.1"/>
    <property type="gene ID" value="SPAL_0000906450"/>
</dbReference>
<accession>A0A0N5BT76</accession>
<dbReference type="AlphaFoldDB" id="A0A0N5BT76"/>
<dbReference type="Proteomes" id="UP000046392">
    <property type="component" value="Unplaced"/>
</dbReference>
<proteinExistence type="predicted"/>
<name>A0A0N5BT76_STREA</name>
<evidence type="ECO:0000313" key="2">
    <source>
        <dbReference type="WBParaSite" id="SPAL_0000906450.1"/>
    </source>
</evidence>
<protein>
    <submittedName>
        <fullName evidence="2">Uncharacterized protein</fullName>
    </submittedName>
</protein>
<keyword evidence="1" id="KW-1185">Reference proteome</keyword>
<organism evidence="1 2">
    <name type="scientific">Strongyloides papillosus</name>
    <name type="common">Intestinal threadworm</name>
    <dbReference type="NCBI Taxonomy" id="174720"/>
    <lineage>
        <taxon>Eukaryota</taxon>
        <taxon>Metazoa</taxon>
        <taxon>Ecdysozoa</taxon>
        <taxon>Nematoda</taxon>
        <taxon>Chromadorea</taxon>
        <taxon>Rhabditida</taxon>
        <taxon>Tylenchina</taxon>
        <taxon>Panagrolaimomorpha</taxon>
        <taxon>Strongyloidoidea</taxon>
        <taxon>Strongyloididae</taxon>
        <taxon>Strongyloides</taxon>
    </lineage>
</organism>
<sequence length="61" mass="7145">MYNFSFFKDTINFNDPKNPMDYKTWVSNSNKKTTELIISTVYPFLSNNESTIQINNVNDSI</sequence>
<reference evidence="2" key="1">
    <citation type="submission" date="2017-02" db="UniProtKB">
        <authorList>
            <consortium name="WormBaseParasite"/>
        </authorList>
    </citation>
    <scope>IDENTIFICATION</scope>
</reference>